<proteinExistence type="predicted"/>
<feature type="region of interest" description="Disordered" evidence="3">
    <location>
        <begin position="115"/>
        <end position="156"/>
    </location>
</feature>
<reference evidence="5" key="1">
    <citation type="submission" date="2009-01" db="EMBL/GenBank/DDBJ databases">
        <title>The Genome Sequence of Brucella pinnipedialis M292/94/1.</title>
        <authorList>
            <consortium name="The Broad Institute Genome Sequencing Platform"/>
            <person name="Ward D."/>
            <person name="Young S.K."/>
            <person name="Kodira C.D."/>
            <person name="Zeng Q."/>
            <person name="Koehrsen M."/>
            <person name="Alvarado L."/>
            <person name="Berlin A."/>
            <person name="Borenstein D."/>
            <person name="Chen Z."/>
            <person name="Engels R."/>
            <person name="Freedman E."/>
            <person name="Gellesch M."/>
            <person name="Goldberg J."/>
            <person name="Griggs A."/>
            <person name="Gujja S."/>
            <person name="Heiman D."/>
            <person name="Hepburn T."/>
            <person name="Howarth C."/>
            <person name="Jen D."/>
            <person name="Larson L."/>
            <person name="Lewis B."/>
            <person name="Mehta T."/>
            <person name="Park D."/>
            <person name="Pearson M."/>
            <person name="Roberts A."/>
            <person name="Saif S."/>
            <person name="Shea T."/>
            <person name="Shenoy N."/>
            <person name="Sisk P."/>
            <person name="Stolte C."/>
            <person name="Sykes S."/>
            <person name="Walk T."/>
            <person name="White J."/>
            <person name="Yandava C."/>
            <person name="Whatmore A.M."/>
            <person name="Perrett L.L."/>
            <person name="O'Callaghan D."/>
            <person name="Nusbaum C."/>
            <person name="Galagan J."/>
            <person name="Birren B."/>
        </authorList>
    </citation>
    <scope>NUCLEOTIDE SEQUENCE [LARGE SCALE GENOMIC DNA]</scope>
    <source>
        <strain evidence="5">M292/94/1</strain>
    </source>
</reference>
<dbReference type="EMBL" id="EQ999546">
    <property type="protein sequence ID" value="EEZ31091.1"/>
    <property type="molecule type" value="Genomic_DNA"/>
</dbReference>
<evidence type="ECO:0000313" key="5">
    <source>
        <dbReference type="EMBL" id="EEZ31091.1"/>
    </source>
</evidence>
<dbReference type="Pfam" id="PF06155">
    <property type="entry name" value="GBBH-like_N"/>
    <property type="match status" value="1"/>
</dbReference>
<dbReference type="AlphaFoldDB" id="A0A0E1X4J3"/>
<dbReference type="InterPro" id="IPR038492">
    <property type="entry name" value="GBBH-like_N_sf"/>
</dbReference>
<dbReference type="Gene3D" id="3.30.2020.30">
    <property type="match status" value="1"/>
</dbReference>
<accession>A0A0E1X4J3</accession>
<feature type="compositionally biased region" description="Polar residues" evidence="3">
    <location>
        <begin position="137"/>
        <end position="146"/>
    </location>
</feature>
<keyword evidence="2" id="KW-0408">Iron</keyword>
<gene>
    <name evidence="5" type="ORF">BALG_01211</name>
</gene>
<dbReference type="PANTHER" id="PTHR35303">
    <property type="entry name" value="OS02G0197800 PROTEIN"/>
    <property type="match status" value="1"/>
</dbReference>
<dbReference type="InterPro" id="IPR010376">
    <property type="entry name" value="GBBH-like_N"/>
</dbReference>
<evidence type="ECO:0000259" key="4">
    <source>
        <dbReference type="Pfam" id="PF06155"/>
    </source>
</evidence>
<evidence type="ECO:0000256" key="1">
    <source>
        <dbReference type="ARBA" id="ARBA00022723"/>
    </source>
</evidence>
<organism evidence="5">
    <name type="scientific">Brucella pinnipedialis M292/94/1</name>
    <dbReference type="NCBI Taxonomy" id="520462"/>
    <lineage>
        <taxon>Bacteria</taxon>
        <taxon>Pseudomonadati</taxon>
        <taxon>Pseudomonadota</taxon>
        <taxon>Alphaproteobacteria</taxon>
        <taxon>Hyphomicrobiales</taxon>
        <taxon>Brucellaceae</taxon>
        <taxon>Brucella/Ochrobactrum group</taxon>
        <taxon>Brucella</taxon>
    </lineage>
</organism>
<dbReference type="GO" id="GO:0046872">
    <property type="term" value="F:metal ion binding"/>
    <property type="evidence" value="ECO:0007669"/>
    <property type="project" value="UniProtKB-KW"/>
</dbReference>
<evidence type="ECO:0000256" key="3">
    <source>
        <dbReference type="SAM" id="MobiDB-lite"/>
    </source>
</evidence>
<name>A0A0E1X4J3_9HYPH</name>
<sequence>MSELWPTQLRVSRDRKLLSVAFDNGQKFDLTAELLRVLSPSAEVQGHSPEQRVTVGGKRNVEIMRIDPIGNYAVRITFDDMHDTGLFSWTYLHKLGVEKDTLWQNYLDELAKKRPDKRPLSQVGPRLERFRLKRNGWNRSGRNQKLPSRKGPYVAS</sequence>
<dbReference type="PANTHER" id="PTHR35303:SF5">
    <property type="entry name" value="OS02G0197800 PROTEIN"/>
    <property type="match status" value="1"/>
</dbReference>
<evidence type="ECO:0000256" key="2">
    <source>
        <dbReference type="ARBA" id="ARBA00023004"/>
    </source>
</evidence>
<dbReference type="Proteomes" id="UP000004659">
    <property type="component" value="Unassembled WGS sequence"/>
</dbReference>
<feature type="domain" description="Gamma-butyrobetaine hydroxylase-like N-terminal" evidence="4">
    <location>
        <begin position="10"/>
        <end position="93"/>
    </location>
</feature>
<dbReference type="HOGENOM" id="CLU_117841_0_2_5"/>
<protein>
    <recommendedName>
        <fullName evidence="4">Gamma-butyrobetaine hydroxylase-like N-terminal domain-containing protein</fullName>
    </recommendedName>
</protein>
<keyword evidence="1" id="KW-0479">Metal-binding</keyword>